<keyword evidence="3" id="KW-0540">Nuclease</keyword>
<proteinExistence type="inferred from homology"/>
<evidence type="ECO:0000256" key="1">
    <source>
        <dbReference type="ARBA" id="ARBA00001946"/>
    </source>
</evidence>
<dbReference type="PANTHER" id="PTHR33653:SF1">
    <property type="entry name" value="RIBONUCLEASE VAPC2"/>
    <property type="match status" value="1"/>
</dbReference>
<evidence type="ECO:0000256" key="6">
    <source>
        <dbReference type="ARBA" id="ARBA00022842"/>
    </source>
</evidence>
<sequence length="148" mass="16269">MTTLLDTNIVIALLEPEDHFHAWATERLEDLKADGPTVISDIVYCEVSVAMDNRDQMDEAISSLGLDRIPCSNEALFRAGKAYLRYKQENKGPKLGVLPDFIIGALADAEGIPLWTTNRQDYVGYYPDLELIVPPGDGAEEETAAAEA</sequence>
<dbReference type="InterPro" id="IPR050556">
    <property type="entry name" value="Type_II_TA_system_RNase"/>
</dbReference>
<comment type="similarity">
    <text evidence="7">Belongs to the PINc/VapC protein family.</text>
</comment>
<evidence type="ECO:0000313" key="10">
    <source>
        <dbReference type="Proteomes" id="UP001595443"/>
    </source>
</evidence>
<name>A0ABV7AE50_9RHOB</name>
<dbReference type="Gene3D" id="3.40.50.1010">
    <property type="entry name" value="5'-nuclease"/>
    <property type="match status" value="1"/>
</dbReference>
<evidence type="ECO:0000256" key="2">
    <source>
        <dbReference type="ARBA" id="ARBA00022649"/>
    </source>
</evidence>
<dbReference type="Pfam" id="PF01850">
    <property type="entry name" value="PIN"/>
    <property type="match status" value="1"/>
</dbReference>
<evidence type="ECO:0000256" key="3">
    <source>
        <dbReference type="ARBA" id="ARBA00022722"/>
    </source>
</evidence>
<dbReference type="SUPFAM" id="SSF88723">
    <property type="entry name" value="PIN domain-like"/>
    <property type="match status" value="1"/>
</dbReference>
<keyword evidence="5" id="KW-0378">Hydrolase</keyword>
<evidence type="ECO:0000256" key="5">
    <source>
        <dbReference type="ARBA" id="ARBA00022801"/>
    </source>
</evidence>
<gene>
    <name evidence="9" type="ORF">ACFOES_04365</name>
</gene>
<evidence type="ECO:0000256" key="4">
    <source>
        <dbReference type="ARBA" id="ARBA00022723"/>
    </source>
</evidence>
<organism evidence="9 10">
    <name type="scientific">Acidimangrovimonas pyrenivorans</name>
    <dbReference type="NCBI Taxonomy" id="2030798"/>
    <lineage>
        <taxon>Bacteria</taxon>
        <taxon>Pseudomonadati</taxon>
        <taxon>Pseudomonadota</taxon>
        <taxon>Alphaproteobacteria</taxon>
        <taxon>Rhodobacterales</taxon>
        <taxon>Paracoccaceae</taxon>
        <taxon>Acidimangrovimonas</taxon>
    </lineage>
</organism>
<reference evidence="10" key="1">
    <citation type="journal article" date="2019" name="Int. J. Syst. Evol. Microbiol.">
        <title>The Global Catalogue of Microorganisms (GCM) 10K type strain sequencing project: providing services to taxonomists for standard genome sequencing and annotation.</title>
        <authorList>
            <consortium name="The Broad Institute Genomics Platform"/>
            <consortium name="The Broad Institute Genome Sequencing Center for Infectious Disease"/>
            <person name="Wu L."/>
            <person name="Ma J."/>
        </authorList>
    </citation>
    <scope>NUCLEOTIDE SEQUENCE [LARGE SCALE GENOMIC DNA]</scope>
    <source>
        <strain evidence="10">KCTC 62192</strain>
    </source>
</reference>
<dbReference type="InterPro" id="IPR002716">
    <property type="entry name" value="PIN_dom"/>
</dbReference>
<dbReference type="Proteomes" id="UP001595443">
    <property type="component" value="Unassembled WGS sequence"/>
</dbReference>
<accession>A0ABV7AE50</accession>
<feature type="domain" description="PIN" evidence="8">
    <location>
        <begin position="4"/>
        <end position="118"/>
    </location>
</feature>
<protein>
    <submittedName>
        <fullName evidence="9">Type II toxin-antitoxin system VapC family toxin</fullName>
    </submittedName>
</protein>
<evidence type="ECO:0000256" key="7">
    <source>
        <dbReference type="ARBA" id="ARBA00038093"/>
    </source>
</evidence>
<dbReference type="EMBL" id="JBHRSK010000004">
    <property type="protein sequence ID" value="MFC2967320.1"/>
    <property type="molecule type" value="Genomic_DNA"/>
</dbReference>
<evidence type="ECO:0000313" key="9">
    <source>
        <dbReference type="EMBL" id="MFC2967320.1"/>
    </source>
</evidence>
<keyword evidence="4" id="KW-0479">Metal-binding</keyword>
<dbReference type="InterPro" id="IPR029060">
    <property type="entry name" value="PIN-like_dom_sf"/>
</dbReference>
<keyword evidence="6" id="KW-0460">Magnesium</keyword>
<dbReference type="PANTHER" id="PTHR33653">
    <property type="entry name" value="RIBONUCLEASE VAPC2"/>
    <property type="match status" value="1"/>
</dbReference>
<evidence type="ECO:0000259" key="8">
    <source>
        <dbReference type="Pfam" id="PF01850"/>
    </source>
</evidence>
<keyword evidence="2" id="KW-1277">Toxin-antitoxin system</keyword>
<comment type="cofactor">
    <cofactor evidence="1">
        <name>Mg(2+)</name>
        <dbReference type="ChEBI" id="CHEBI:18420"/>
    </cofactor>
</comment>
<keyword evidence="10" id="KW-1185">Reference proteome</keyword>
<comment type="caution">
    <text evidence="9">The sequence shown here is derived from an EMBL/GenBank/DDBJ whole genome shotgun (WGS) entry which is preliminary data.</text>
</comment>
<dbReference type="RefSeq" id="WP_377831956.1">
    <property type="nucleotide sequence ID" value="NZ_JBHRSK010000004.1"/>
</dbReference>